<reference evidence="2" key="1">
    <citation type="submission" date="2021-02" db="EMBL/GenBank/DDBJ databases">
        <authorList>
            <person name="Palmer J.M."/>
        </authorList>
    </citation>
    <scope>NUCLEOTIDE SEQUENCE</scope>
    <source>
        <strain evidence="2">SCRP734</strain>
    </source>
</reference>
<dbReference type="EMBL" id="JAGDFM010001026">
    <property type="protein sequence ID" value="KAG7375631.1"/>
    <property type="molecule type" value="Genomic_DNA"/>
</dbReference>
<gene>
    <name evidence="2" type="ORF">PHYPSEUDO_000406</name>
</gene>
<keyword evidence="3" id="KW-1185">Reference proteome</keyword>
<comment type="caution">
    <text evidence="2">The sequence shown here is derived from an EMBL/GenBank/DDBJ whole genome shotgun (WGS) entry which is preliminary data.</text>
</comment>
<evidence type="ECO:0000256" key="1">
    <source>
        <dbReference type="SAM" id="Coils"/>
    </source>
</evidence>
<protein>
    <submittedName>
        <fullName evidence="2">Uncharacterized protein</fullName>
    </submittedName>
</protein>
<accession>A0A8T1V3U7</accession>
<dbReference type="Proteomes" id="UP000694044">
    <property type="component" value="Unassembled WGS sequence"/>
</dbReference>
<keyword evidence="1" id="KW-0175">Coiled coil</keyword>
<organism evidence="2 3">
    <name type="scientific">Phytophthora pseudosyringae</name>
    <dbReference type="NCBI Taxonomy" id="221518"/>
    <lineage>
        <taxon>Eukaryota</taxon>
        <taxon>Sar</taxon>
        <taxon>Stramenopiles</taxon>
        <taxon>Oomycota</taxon>
        <taxon>Peronosporomycetes</taxon>
        <taxon>Peronosporales</taxon>
        <taxon>Peronosporaceae</taxon>
        <taxon>Phytophthora</taxon>
    </lineage>
</organism>
<name>A0A8T1V3U7_9STRA</name>
<evidence type="ECO:0000313" key="2">
    <source>
        <dbReference type="EMBL" id="KAG7375631.1"/>
    </source>
</evidence>
<proteinExistence type="predicted"/>
<evidence type="ECO:0000313" key="3">
    <source>
        <dbReference type="Proteomes" id="UP000694044"/>
    </source>
</evidence>
<sequence length="129" mass="14711">MIDDLKMAKANLALAMKLDQKITEQARKIERLDNENGDLRTNIDQQEAVNELQKGINMALRKEIGGLQATDAVQLKEIHNLGKGNEGLQYEVMDLHNVVDELIIRNRCARAVALRGTLKQYRNLRRTVF</sequence>
<dbReference type="AlphaFoldDB" id="A0A8T1V3U7"/>
<feature type="coiled-coil region" evidence="1">
    <location>
        <begin position="15"/>
        <end position="49"/>
    </location>
</feature>